<feature type="region of interest" description="Disordered" evidence="1">
    <location>
        <begin position="385"/>
        <end position="405"/>
    </location>
</feature>
<name>A0ABQ0JUG4_9BACT</name>
<gene>
    <name evidence="3" type="ORF">BROSI_A0902</name>
</gene>
<feature type="compositionally biased region" description="Basic and acidic residues" evidence="1">
    <location>
        <begin position="425"/>
        <end position="442"/>
    </location>
</feature>
<dbReference type="InterPro" id="IPR011041">
    <property type="entry name" value="Quinoprot_gluc/sorb_DH_b-prop"/>
</dbReference>
<dbReference type="Pfam" id="PF07995">
    <property type="entry name" value="GSDH"/>
    <property type="match status" value="1"/>
</dbReference>
<feature type="domain" description="Glucose/Sorbosone dehydrogenase" evidence="2">
    <location>
        <begin position="37"/>
        <end position="371"/>
    </location>
</feature>
<evidence type="ECO:0000313" key="3">
    <source>
        <dbReference type="EMBL" id="GAN32389.1"/>
    </source>
</evidence>
<feature type="compositionally biased region" description="Low complexity" evidence="1">
    <location>
        <begin position="394"/>
        <end position="405"/>
    </location>
</feature>
<dbReference type="SUPFAM" id="SSF50952">
    <property type="entry name" value="Soluble quinoprotein glucose dehydrogenase"/>
    <property type="match status" value="1"/>
</dbReference>
<accession>A0ABQ0JUG4</accession>
<proteinExistence type="predicted"/>
<dbReference type="Gene3D" id="2.120.10.30">
    <property type="entry name" value="TolB, C-terminal domain"/>
    <property type="match status" value="1"/>
</dbReference>
<dbReference type="InterPro" id="IPR012938">
    <property type="entry name" value="Glc/Sorbosone_DH"/>
</dbReference>
<feature type="region of interest" description="Disordered" evidence="1">
    <location>
        <begin position="423"/>
        <end position="442"/>
    </location>
</feature>
<dbReference type="RefSeq" id="WP_082059026.1">
    <property type="nucleotide sequence ID" value="NZ_BAFN01000001.1"/>
</dbReference>
<evidence type="ECO:0000259" key="2">
    <source>
        <dbReference type="Pfam" id="PF07995"/>
    </source>
</evidence>
<protein>
    <submittedName>
        <fullName evidence="3">PQQ-dependent glucose dehydrogenase</fullName>
    </submittedName>
</protein>
<dbReference type="EMBL" id="BAFN01000001">
    <property type="protein sequence ID" value="GAN32389.1"/>
    <property type="molecule type" value="Genomic_DNA"/>
</dbReference>
<keyword evidence="4" id="KW-1185">Reference proteome</keyword>
<dbReference type="InterPro" id="IPR011042">
    <property type="entry name" value="6-blade_b-propeller_TolB-like"/>
</dbReference>
<dbReference type="PANTHER" id="PTHR19328:SF75">
    <property type="entry name" value="ALDOSE SUGAR DEHYDROGENASE YLII"/>
    <property type="match status" value="1"/>
</dbReference>
<evidence type="ECO:0000313" key="4">
    <source>
        <dbReference type="Proteomes" id="UP000032309"/>
    </source>
</evidence>
<dbReference type="PANTHER" id="PTHR19328">
    <property type="entry name" value="HEDGEHOG-INTERACTING PROTEIN"/>
    <property type="match status" value="1"/>
</dbReference>
<dbReference type="Proteomes" id="UP000032309">
    <property type="component" value="Unassembled WGS sequence"/>
</dbReference>
<sequence>MKFPHILINFFLVFYISCAVYAQQSYKLQDAFPNLSFDNPLDLQHAGDGTDRLFVVSQSGLIHVFENRSNVKAARIFLDIRDKVTAGGELGLLGLAFHPDYEKNGYFYVNYTAPKPLRSIIARYSVSLVNPNSADKKSEFILFQVNQPYSNHNGGQLAFGPDGYLYIALGDGGSAGDPQNNGQNKSSLLGKILRLDVNCTSDDKNYCIPPDNPFAGNTQSYREEIYAYGLRNPWRFSFDPVTGWLWVGDVGQNLWEEIDIIEKGKNYGWKIMEGNHCYKSSTCNTSGLTLPIWEYGHDDQGGCSVTGGYVYRGKKLPELYGNYVYGDYCTGRVWALKYNGINPATNALLLKEDINISSLGVDKNNEIYLCDLNGKIYKLTTNTPTPTATPTPIPTLSLTPTQSPIPGKRGKIYGYVVDIKGNPLESERKPSPAQKDHLNSQI</sequence>
<comment type="caution">
    <text evidence="3">The sequence shown here is derived from an EMBL/GenBank/DDBJ whole genome shotgun (WGS) entry which is preliminary data.</text>
</comment>
<reference evidence="4" key="1">
    <citation type="journal article" date="2015" name="Genome Announc.">
        <title>Draft Genome Sequence of an Anaerobic Ammonium-Oxidizing Bacterium, "Candidatus Brocadia sinica".</title>
        <authorList>
            <person name="Oshiki M."/>
            <person name="Shinyako-Hata K."/>
            <person name="Satoh H."/>
            <person name="Okabe S."/>
        </authorList>
    </citation>
    <scope>NUCLEOTIDE SEQUENCE [LARGE SCALE GENOMIC DNA]</scope>
    <source>
        <strain evidence="4">JPN1</strain>
    </source>
</reference>
<organism evidence="3 4">
    <name type="scientific">Candidatus Brocadia sinica JPN1</name>
    <dbReference type="NCBI Taxonomy" id="1197129"/>
    <lineage>
        <taxon>Bacteria</taxon>
        <taxon>Pseudomonadati</taxon>
        <taxon>Planctomycetota</taxon>
        <taxon>Candidatus Brocadiia</taxon>
        <taxon>Candidatus Brocadiales</taxon>
        <taxon>Candidatus Brocadiaceae</taxon>
        <taxon>Candidatus Brocadia</taxon>
    </lineage>
</organism>
<evidence type="ECO:0000256" key="1">
    <source>
        <dbReference type="SAM" id="MobiDB-lite"/>
    </source>
</evidence>